<dbReference type="InterPro" id="IPR036779">
    <property type="entry name" value="LysM_dom_sf"/>
</dbReference>
<evidence type="ECO:0000256" key="3">
    <source>
        <dbReference type="ARBA" id="ARBA00005992"/>
    </source>
</evidence>
<dbReference type="InterPro" id="IPR005490">
    <property type="entry name" value="LD_TPept_cat_dom"/>
</dbReference>
<evidence type="ECO:0000256" key="8">
    <source>
        <dbReference type="ARBA" id="ARBA00022801"/>
    </source>
</evidence>
<keyword evidence="11 12" id="KW-0961">Cell wall biogenesis/degradation</keyword>
<dbReference type="PROSITE" id="PS52029">
    <property type="entry name" value="LD_TPASE"/>
    <property type="match status" value="1"/>
</dbReference>
<evidence type="ECO:0000259" key="15">
    <source>
        <dbReference type="PROSITE" id="PS52029"/>
    </source>
</evidence>
<dbReference type="EMBL" id="JARBFT010000002">
    <property type="protein sequence ID" value="MDE1513890.1"/>
    <property type="molecule type" value="Genomic_DNA"/>
</dbReference>
<evidence type="ECO:0000256" key="11">
    <source>
        <dbReference type="ARBA" id="ARBA00023316"/>
    </source>
</evidence>
<feature type="domain" description="LysM" evidence="14">
    <location>
        <begin position="37"/>
        <end position="81"/>
    </location>
</feature>
<evidence type="ECO:0000313" key="16">
    <source>
        <dbReference type="EMBL" id="MDE1513890.1"/>
    </source>
</evidence>
<dbReference type="SUPFAM" id="SSF54106">
    <property type="entry name" value="LysM domain"/>
    <property type="match status" value="1"/>
</dbReference>
<comment type="subcellular location">
    <subcellularLocation>
        <location evidence="1">Periplasm</location>
    </subcellularLocation>
</comment>
<evidence type="ECO:0000259" key="14">
    <source>
        <dbReference type="PROSITE" id="PS51782"/>
    </source>
</evidence>
<feature type="chain" id="PRO_5045132766" evidence="13">
    <location>
        <begin position="21"/>
        <end position="306"/>
    </location>
</feature>
<protein>
    <submittedName>
        <fullName evidence="16">L,D-transpeptidase family protein</fullName>
    </submittedName>
</protein>
<organism evidence="16 17">
    <name type="scientific">Vibrio chanodichtyis</name>
    <dbReference type="NCBI Taxonomy" id="3027932"/>
    <lineage>
        <taxon>Bacteria</taxon>
        <taxon>Pseudomonadati</taxon>
        <taxon>Pseudomonadota</taxon>
        <taxon>Gammaproteobacteria</taxon>
        <taxon>Vibrionales</taxon>
        <taxon>Vibrionaceae</taxon>
        <taxon>Vibrio</taxon>
    </lineage>
</organism>
<comment type="caution">
    <text evidence="16">The sequence shown here is derived from an EMBL/GenBank/DDBJ whole genome shotgun (WGS) entry which is preliminary data.</text>
</comment>
<evidence type="ECO:0000256" key="1">
    <source>
        <dbReference type="ARBA" id="ARBA00004418"/>
    </source>
</evidence>
<dbReference type="CDD" id="cd00118">
    <property type="entry name" value="LysM"/>
    <property type="match status" value="1"/>
</dbReference>
<dbReference type="Gene3D" id="2.40.440.10">
    <property type="entry name" value="L,D-transpeptidase catalytic domain-like"/>
    <property type="match status" value="1"/>
</dbReference>
<dbReference type="Pfam" id="PF03734">
    <property type="entry name" value="YkuD"/>
    <property type="match status" value="1"/>
</dbReference>
<evidence type="ECO:0000313" key="17">
    <source>
        <dbReference type="Proteomes" id="UP001216189"/>
    </source>
</evidence>
<keyword evidence="17" id="KW-1185">Reference proteome</keyword>
<keyword evidence="4" id="KW-0328">Glycosyltransferase</keyword>
<evidence type="ECO:0000256" key="2">
    <source>
        <dbReference type="ARBA" id="ARBA00004752"/>
    </source>
</evidence>
<comment type="similarity">
    <text evidence="3">Belongs to the YkuD family.</text>
</comment>
<dbReference type="SMART" id="SM00257">
    <property type="entry name" value="LysM"/>
    <property type="match status" value="1"/>
</dbReference>
<evidence type="ECO:0000256" key="12">
    <source>
        <dbReference type="PROSITE-ProRule" id="PRU01373"/>
    </source>
</evidence>
<dbReference type="SUPFAM" id="SSF141523">
    <property type="entry name" value="L,D-transpeptidase catalytic domain-like"/>
    <property type="match status" value="1"/>
</dbReference>
<dbReference type="PROSITE" id="PS51782">
    <property type="entry name" value="LYSM"/>
    <property type="match status" value="1"/>
</dbReference>
<dbReference type="InterPro" id="IPR018392">
    <property type="entry name" value="LysM"/>
</dbReference>
<evidence type="ECO:0000256" key="13">
    <source>
        <dbReference type="SAM" id="SignalP"/>
    </source>
</evidence>
<keyword evidence="5" id="KW-0808">Transferase</keyword>
<keyword evidence="9 12" id="KW-0133">Cell shape</keyword>
<reference evidence="16 17" key="1">
    <citation type="submission" date="2023-02" db="EMBL/GenBank/DDBJ databases">
        <title>Vibrio intestini sp. nov., a close relative of Vibrio cholerae isolated from the intestine of Healthy Culter dabryi.</title>
        <authorList>
            <person name="Wu N."/>
        </authorList>
    </citation>
    <scope>NUCLEOTIDE SEQUENCE [LARGE SCALE GENOMIC DNA]</scope>
    <source>
        <strain evidence="16 17">DSL-7</strain>
    </source>
</reference>
<dbReference type="InterPro" id="IPR050979">
    <property type="entry name" value="LD-transpeptidase"/>
</dbReference>
<keyword evidence="10 12" id="KW-0573">Peptidoglycan synthesis</keyword>
<dbReference type="InterPro" id="IPR041597">
    <property type="entry name" value="Ldt_C"/>
</dbReference>
<name>A0ABT5UWT8_9VIBR</name>
<dbReference type="PANTHER" id="PTHR30582">
    <property type="entry name" value="L,D-TRANSPEPTIDASE"/>
    <property type="match status" value="1"/>
</dbReference>
<dbReference type="Pfam" id="PF17969">
    <property type="entry name" value="Ldt_C"/>
    <property type="match status" value="1"/>
</dbReference>
<evidence type="ECO:0000256" key="4">
    <source>
        <dbReference type="ARBA" id="ARBA00022676"/>
    </source>
</evidence>
<dbReference type="RefSeq" id="WP_274721629.1">
    <property type="nucleotide sequence ID" value="NZ_JARBFT010000002.1"/>
</dbReference>
<sequence length="306" mass="33964">MWRKFWAISCTLVVSWHATAAVFDLPVEGSSIVGNTQYHEIQKGEILADIAKQYEIGFLALMAANRGVDPFLPQQGFVLAIPAQVILPKVAYEGIVINLAELRLYYFRPDLGKVYIFPVGIGRIGRDTPVMQTSISSKRKAPTWTPPASIRKEYLAKGIDLPAVVPAGPDNPLGEYAMRLAYGPGDYLIHGTNKDFGIGMRVSAGCIRMEPKDIEWLFQQVERGEKVRIINEPIKVALEPDRSVFIEVHEPLTRSNGVKTELVIPQELSWWLAEHQISDAKARAAVLAQNGVPVEIAPAQWDLLAQ</sequence>
<gene>
    <name evidence="16" type="ORF">PUN32_02540</name>
</gene>
<dbReference type="Pfam" id="PF01476">
    <property type="entry name" value="LysM"/>
    <property type="match status" value="1"/>
</dbReference>
<dbReference type="PANTHER" id="PTHR30582:SF24">
    <property type="entry name" value="L,D-TRANSPEPTIDASE ERFK_SRFK-RELATED"/>
    <property type="match status" value="1"/>
</dbReference>
<dbReference type="InterPro" id="IPR038063">
    <property type="entry name" value="Transpep_catalytic_dom"/>
</dbReference>
<keyword evidence="8" id="KW-0378">Hydrolase</keyword>
<feature type="domain" description="L,D-TPase catalytic" evidence="15">
    <location>
        <begin position="93"/>
        <end position="230"/>
    </location>
</feature>
<keyword evidence="6 13" id="KW-0732">Signal</keyword>
<evidence type="ECO:0000256" key="9">
    <source>
        <dbReference type="ARBA" id="ARBA00022960"/>
    </source>
</evidence>
<feature type="signal peptide" evidence="13">
    <location>
        <begin position="1"/>
        <end position="20"/>
    </location>
</feature>
<keyword evidence="7" id="KW-0574">Periplasm</keyword>
<feature type="active site" description="Nucleophile" evidence="12">
    <location>
        <position position="206"/>
    </location>
</feature>
<dbReference type="Proteomes" id="UP001216189">
    <property type="component" value="Unassembled WGS sequence"/>
</dbReference>
<evidence type="ECO:0000256" key="5">
    <source>
        <dbReference type="ARBA" id="ARBA00022679"/>
    </source>
</evidence>
<feature type="active site" description="Proton donor/acceptor" evidence="12">
    <location>
        <position position="190"/>
    </location>
</feature>
<evidence type="ECO:0000256" key="7">
    <source>
        <dbReference type="ARBA" id="ARBA00022764"/>
    </source>
</evidence>
<dbReference type="CDD" id="cd16913">
    <property type="entry name" value="YkuD_like"/>
    <property type="match status" value="1"/>
</dbReference>
<accession>A0ABT5UWT8</accession>
<proteinExistence type="inferred from homology"/>
<dbReference type="Gene3D" id="3.10.350.10">
    <property type="entry name" value="LysM domain"/>
    <property type="match status" value="1"/>
</dbReference>
<evidence type="ECO:0000256" key="6">
    <source>
        <dbReference type="ARBA" id="ARBA00022729"/>
    </source>
</evidence>
<evidence type="ECO:0000256" key="10">
    <source>
        <dbReference type="ARBA" id="ARBA00022984"/>
    </source>
</evidence>
<comment type="pathway">
    <text evidence="2 12">Cell wall biogenesis; peptidoglycan biosynthesis.</text>
</comment>